<accession>A0A4C1SEP9</accession>
<dbReference type="OrthoDB" id="415822at2759"/>
<evidence type="ECO:0000313" key="1">
    <source>
        <dbReference type="EMBL" id="GBP00514.1"/>
    </source>
</evidence>
<keyword evidence="2" id="KW-1185">Reference proteome</keyword>
<dbReference type="Proteomes" id="UP000299102">
    <property type="component" value="Unassembled WGS sequence"/>
</dbReference>
<comment type="caution">
    <text evidence="1">The sequence shown here is derived from an EMBL/GenBank/DDBJ whole genome shotgun (WGS) entry which is preliminary data.</text>
</comment>
<reference evidence="1 2" key="1">
    <citation type="journal article" date="2019" name="Commun. Biol.">
        <title>The bagworm genome reveals a unique fibroin gene that provides high tensile strength.</title>
        <authorList>
            <person name="Kono N."/>
            <person name="Nakamura H."/>
            <person name="Ohtoshi R."/>
            <person name="Tomita M."/>
            <person name="Numata K."/>
            <person name="Arakawa K."/>
        </authorList>
    </citation>
    <scope>NUCLEOTIDE SEQUENCE [LARGE SCALE GENOMIC DNA]</scope>
</reference>
<protein>
    <recommendedName>
        <fullName evidence="3">Reverse transcriptase domain-containing protein</fullName>
    </recommendedName>
</protein>
<dbReference type="EMBL" id="BGZK01000005">
    <property type="protein sequence ID" value="GBP00514.1"/>
    <property type="molecule type" value="Genomic_DNA"/>
</dbReference>
<name>A0A4C1SEP9_EUMVA</name>
<proteinExistence type="predicted"/>
<organism evidence="1 2">
    <name type="scientific">Eumeta variegata</name>
    <name type="common">Bagworm moth</name>
    <name type="synonym">Eumeta japonica</name>
    <dbReference type="NCBI Taxonomy" id="151549"/>
    <lineage>
        <taxon>Eukaryota</taxon>
        <taxon>Metazoa</taxon>
        <taxon>Ecdysozoa</taxon>
        <taxon>Arthropoda</taxon>
        <taxon>Hexapoda</taxon>
        <taxon>Insecta</taxon>
        <taxon>Pterygota</taxon>
        <taxon>Neoptera</taxon>
        <taxon>Endopterygota</taxon>
        <taxon>Lepidoptera</taxon>
        <taxon>Glossata</taxon>
        <taxon>Ditrysia</taxon>
        <taxon>Tineoidea</taxon>
        <taxon>Psychidae</taxon>
        <taxon>Oiketicinae</taxon>
        <taxon>Eumeta</taxon>
    </lineage>
</organism>
<evidence type="ECO:0000313" key="2">
    <source>
        <dbReference type="Proteomes" id="UP000299102"/>
    </source>
</evidence>
<dbReference type="AlphaFoldDB" id="A0A4C1SEP9"/>
<gene>
    <name evidence="1" type="ORF">EVAR_1033_1</name>
</gene>
<evidence type="ECO:0008006" key="3">
    <source>
        <dbReference type="Google" id="ProtNLM"/>
    </source>
</evidence>
<sequence length="77" mass="8489">MILNLFKENGSRQYDISGGVTQDSVLGSLLWNFVYDDLLRQSLAAKVKLVAHADDVAMVIVAKQLQEMNLAFGITFG</sequence>